<reference evidence="2" key="1">
    <citation type="journal article" date="2022" name="Mol. Ecol. Resour.">
        <title>The genomes of chicory, endive, great burdock and yacon provide insights into Asteraceae palaeo-polyploidization history and plant inulin production.</title>
        <authorList>
            <person name="Fan W."/>
            <person name="Wang S."/>
            <person name="Wang H."/>
            <person name="Wang A."/>
            <person name="Jiang F."/>
            <person name="Liu H."/>
            <person name="Zhao H."/>
            <person name="Xu D."/>
            <person name="Zhang Y."/>
        </authorList>
    </citation>
    <scope>NUCLEOTIDE SEQUENCE [LARGE SCALE GENOMIC DNA]</scope>
    <source>
        <strain evidence="2">cv. Niubang</strain>
    </source>
</reference>
<proteinExistence type="predicted"/>
<sequence>MKKLIRPVSLRHPWELTIGSSCCTNRSEIEFESTLIDRPKTVFQQPFEVLPDPSLTDPPKPPFFASRKPHFLNTQVRSNVCMYNKGVNKWQKRLTKLRTIQLPLLITVIALVFVIAILGIDRKKPTSQFTVLNQKKSNLDESMVQFNPTVDFLNGTDIIWQIPNSPKSVLFLAHGCSGRAANFWDKSPNCPHCIGLPEERLIVHNALARNFAVVTVSSRGKCWSLGKETLVVEGIIKLWVAKQNLEKLPLVALGASSGGYFVSMLASKIKFSSIAIMIAEGVYDRIDINKDYPPTIFVHMPKDKARKKAIDVNLAVLKSEGVDVAAIECMELPLSPNFLADRIPGLDLKISVELFDLFKEKGFVNEEGYLINDGRVIPWKEAMDEWKIQLPNKVMVKYIHEELNLAYAYHEMTSLQCDQIFDWFESHFR</sequence>
<gene>
    <name evidence="1" type="ORF">L6452_13754</name>
</gene>
<protein>
    <submittedName>
        <fullName evidence="1">Uncharacterized protein</fullName>
    </submittedName>
</protein>
<keyword evidence="2" id="KW-1185">Reference proteome</keyword>
<reference evidence="1 2" key="2">
    <citation type="journal article" date="2022" name="Mol. Ecol. Resour.">
        <title>The genomes of chicory, endive, great burdock and yacon provide insights into Asteraceae paleo-polyploidization history and plant inulin production.</title>
        <authorList>
            <person name="Fan W."/>
            <person name="Wang S."/>
            <person name="Wang H."/>
            <person name="Wang A."/>
            <person name="Jiang F."/>
            <person name="Liu H."/>
            <person name="Zhao H."/>
            <person name="Xu D."/>
            <person name="Zhang Y."/>
        </authorList>
    </citation>
    <scope>NUCLEOTIDE SEQUENCE [LARGE SCALE GENOMIC DNA]</scope>
    <source>
        <strain evidence="2">cv. Niubang</strain>
    </source>
</reference>
<name>A0ACB9CJ30_ARCLA</name>
<comment type="caution">
    <text evidence="1">The sequence shown here is derived from an EMBL/GenBank/DDBJ whole genome shotgun (WGS) entry which is preliminary data.</text>
</comment>
<evidence type="ECO:0000313" key="2">
    <source>
        <dbReference type="Proteomes" id="UP001055879"/>
    </source>
</evidence>
<organism evidence="1 2">
    <name type="scientific">Arctium lappa</name>
    <name type="common">Greater burdock</name>
    <name type="synonym">Lappa major</name>
    <dbReference type="NCBI Taxonomy" id="4217"/>
    <lineage>
        <taxon>Eukaryota</taxon>
        <taxon>Viridiplantae</taxon>
        <taxon>Streptophyta</taxon>
        <taxon>Embryophyta</taxon>
        <taxon>Tracheophyta</taxon>
        <taxon>Spermatophyta</taxon>
        <taxon>Magnoliopsida</taxon>
        <taxon>eudicotyledons</taxon>
        <taxon>Gunneridae</taxon>
        <taxon>Pentapetalae</taxon>
        <taxon>asterids</taxon>
        <taxon>campanulids</taxon>
        <taxon>Asterales</taxon>
        <taxon>Asteraceae</taxon>
        <taxon>Carduoideae</taxon>
        <taxon>Cardueae</taxon>
        <taxon>Arctiinae</taxon>
        <taxon>Arctium</taxon>
    </lineage>
</organism>
<dbReference type="EMBL" id="CM042050">
    <property type="protein sequence ID" value="KAI3734289.1"/>
    <property type="molecule type" value="Genomic_DNA"/>
</dbReference>
<accession>A0ACB9CJ30</accession>
<dbReference type="Proteomes" id="UP001055879">
    <property type="component" value="Linkage Group LG04"/>
</dbReference>
<evidence type="ECO:0000313" key="1">
    <source>
        <dbReference type="EMBL" id="KAI3734289.1"/>
    </source>
</evidence>